<reference evidence="2 3" key="1">
    <citation type="submission" date="2015-04" db="EMBL/GenBank/DDBJ databases">
        <title>Draft genome of the roundworm Trichinella nativa.</title>
        <authorList>
            <person name="Mitreva M."/>
        </authorList>
    </citation>
    <scope>NUCLEOTIDE SEQUENCE [LARGE SCALE GENOMIC DNA]</scope>
    <source>
        <strain evidence="2 3">ISS45</strain>
    </source>
</reference>
<dbReference type="Gene3D" id="1.10.510.10">
    <property type="entry name" value="Transferase(Phosphotransferase) domain 1"/>
    <property type="match status" value="1"/>
</dbReference>
<feature type="region of interest" description="Disordered" evidence="1">
    <location>
        <begin position="63"/>
        <end position="95"/>
    </location>
</feature>
<sequence>CCCCCFVEEFAVYLRYSRRLDFFETPDYDYCWELFKSVMDRNCWSYDNEFDWTSKLNQAATPSSSFHLSDAVPNSSKEAEKRRLSSNPQKAEDRMRNFRQSTALLAVLHNDRHHSSAINSNTVDVVDDPGVRSQQPINPQMDSGDCDT</sequence>
<feature type="compositionally biased region" description="Polar residues" evidence="1">
    <location>
        <begin position="63"/>
        <end position="76"/>
    </location>
</feature>
<evidence type="ECO:0000313" key="2">
    <source>
        <dbReference type="EMBL" id="OUC46501.1"/>
    </source>
</evidence>
<name>A0A1Y3EMY1_9BILA</name>
<dbReference type="EMBL" id="LVZM01006639">
    <property type="protein sequence ID" value="OUC46501.1"/>
    <property type="molecule type" value="Genomic_DNA"/>
</dbReference>
<feature type="region of interest" description="Disordered" evidence="1">
    <location>
        <begin position="116"/>
        <end position="148"/>
    </location>
</feature>
<gene>
    <name evidence="2" type="ORF">D917_07666</name>
</gene>
<dbReference type="AlphaFoldDB" id="A0A1Y3EMY1"/>
<accession>A0A1Y3EMY1</accession>
<feature type="non-terminal residue" evidence="2">
    <location>
        <position position="1"/>
    </location>
</feature>
<feature type="non-terminal residue" evidence="2">
    <location>
        <position position="148"/>
    </location>
</feature>
<protein>
    <submittedName>
        <fullName evidence="2">Uncharacterized protein</fullName>
    </submittedName>
</protein>
<comment type="caution">
    <text evidence="2">The sequence shown here is derived from an EMBL/GenBank/DDBJ whole genome shotgun (WGS) entry which is preliminary data.</text>
</comment>
<dbReference type="Proteomes" id="UP000243006">
    <property type="component" value="Unassembled WGS sequence"/>
</dbReference>
<evidence type="ECO:0000256" key="1">
    <source>
        <dbReference type="SAM" id="MobiDB-lite"/>
    </source>
</evidence>
<evidence type="ECO:0000313" key="3">
    <source>
        <dbReference type="Proteomes" id="UP000243006"/>
    </source>
</evidence>
<feature type="compositionally biased region" description="Polar residues" evidence="1">
    <location>
        <begin position="132"/>
        <end position="141"/>
    </location>
</feature>
<proteinExistence type="predicted"/>
<organism evidence="2 3">
    <name type="scientific">Trichinella nativa</name>
    <dbReference type="NCBI Taxonomy" id="6335"/>
    <lineage>
        <taxon>Eukaryota</taxon>
        <taxon>Metazoa</taxon>
        <taxon>Ecdysozoa</taxon>
        <taxon>Nematoda</taxon>
        <taxon>Enoplea</taxon>
        <taxon>Dorylaimia</taxon>
        <taxon>Trichinellida</taxon>
        <taxon>Trichinellidae</taxon>
        <taxon>Trichinella</taxon>
    </lineage>
</organism>